<evidence type="ECO:0000259" key="3">
    <source>
        <dbReference type="Pfam" id="PF03469"/>
    </source>
</evidence>
<dbReference type="Pfam" id="PF03469">
    <property type="entry name" value="XH"/>
    <property type="match status" value="1"/>
</dbReference>
<sequence>MAEDTGMSEHLGAMASRVDLKMSLLKDVMVEYREIKHVIDGVTKEKERLQQEKERFQHEKEMLQHDQHAHILVEARDAVVALTEEISQKNCYLELLKKKLQESEAKNNQAEQQRGSVTEIIQPRGVQTRSMQKRKRPSEGPLDYGADENGHAGQLDALSSSSGAPAGAPRGFHTRGGARNSWLHAAPASSCQPCPRVGLVGAQPARLAGEEQFSGHCGSSDTGLEVLRGKMIKVYSHPELELLISGFMELEGARKFGVKEMGKLNEKPFQAACAVALPPEEVELAASELYSTWEKLLNEPSWKPFKIVAVGGDCQNEVIDVNDEKLQELRREWGEGPYKSVVDALMERKEYNCNEHGPI</sequence>
<evidence type="ECO:0000313" key="4">
    <source>
        <dbReference type="EMBL" id="KAG2630170.1"/>
    </source>
</evidence>
<dbReference type="EMBL" id="CM029041">
    <property type="protein sequence ID" value="KAG2630170.1"/>
    <property type="molecule type" value="Genomic_DNA"/>
</dbReference>
<feature type="compositionally biased region" description="Low complexity" evidence="2">
    <location>
        <begin position="157"/>
        <end position="169"/>
    </location>
</feature>
<accession>A0A8T0V4K8</accession>
<comment type="caution">
    <text evidence="4">The sequence shown here is derived from an EMBL/GenBank/DDBJ whole genome shotgun (WGS) entry which is preliminary data.</text>
</comment>
<dbReference type="GO" id="GO:0080188">
    <property type="term" value="P:gene silencing by siRNA-directed DNA methylation"/>
    <property type="evidence" value="ECO:0007669"/>
    <property type="project" value="InterPro"/>
</dbReference>
<feature type="coiled-coil region" evidence="1">
    <location>
        <begin position="32"/>
        <end position="66"/>
    </location>
</feature>
<reference evidence="4" key="1">
    <citation type="submission" date="2020-05" db="EMBL/GenBank/DDBJ databases">
        <title>WGS assembly of Panicum virgatum.</title>
        <authorList>
            <person name="Lovell J.T."/>
            <person name="Jenkins J."/>
            <person name="Shu S."/>
            <person name="Juenger T.E."/>
            <person name="Schmutz J."/>
        </authorList>
    </citation>
    <scope>NUCLEOTIDE SEQUENCE</scope>
    <source>
        <strain evidence="4">AP13</strain>
    </source>
</reference>
<dbReference type="InterPro" id="IPR005379">
    <property type="entry name" value="FDM1-5/IDN2_XH"/>
</dbReference>
<keyword evidence="5" id="KW-1185">Reference proteome</keyword>
<proteinExistence type="predicted"/>
<protein>
    <recommendedName>
        <fullName evidence="3">Factor of DNA methylation 1-5/IDN2 domain-containing protein</fullName>
    </recommendedName>
</protein>
<feature type="compositionally biased region" description="Polar residues" evidence="2">
    <location>
        <begin position="107"/>
        <end position="116"/>
    </location>
</feature>
<feature type="region of interest" description="Disordered" evidence="2">
    <location>
        <begin position="106"/>
        <end position="175"/>
    </location>
</feature>
<dbReference type="AlphaFoldDB" id="A0A8T0V4K8"/>
<feature type="domain" description="Factor of DNA methylation 1-5/IDN2" evidence="3">
    <location>
        <begin position="259"/>
        <end position="355"/>
    </location>
</feature>
<dbReference type="PANTHER" id="PTHR21596">
    <property type="entry name" value="RIBONUCLEASE P SUBUNIT P38"/>
    <property type="match status" value="1"/>
</dbReference>
<dbReference type="Proteomes" id="UP000823388">
    <property type="component" value="Chromosome 3K"/>
</dbReference>
<evidence type="ECO:0000256" key="1">
    <source>
        <dbReference type="SAM" id="Coils"/>
    </source>
</evidence>
<gene>
    <name evidence="4" type="ORF">PVAP13_3KG500100</name>
</gene>
<evidence type="ECO:0000256" key="2">
    <source>
        <dbReference type="SAM" id="MobiDB-lite"/>
    </source>
</evidence>
<organism evidence="4 5">
    <name type="scientific">Panicum virgatum</name>
    <name type="common">Blackwell switchgrass</name>
    <dbReference type="NCBI Taxonomy" id="38727"/>
    <lineage>
        <taxon>Eukaryota</taxon>
        <taxon>Viridiplantae</taxon>
        <taxon>Streptophyta</taxon>
        <taxon>Embryophyta</taxon>
        <taxon>Tracheophyta</taxon>
        <taxon>Spermatophyta</taxon>
        <taxon>Magnoliopsida</taxon>
        <taxon>Liliopsida</taxon>
        <taxon>Poales</taxon>
        <taxon>Poaceae</taxon>
        <taxon>PACMAD clade</taxon>
        <taxon>Panicoideae</taxon>
        <taxon>Panicodae</taxon>
        <taxon>Paniceae</taxon>
        <taxon>Panicinae</taxon>
        <taxon>Panicum</taxon>
        <taxon>Panicum sect. Hiantes</taxon>
    </lineage>
</organism>
<evidence type="ECO:0000313" key="5">
    <source>
        <dbReference type="Proteomes" id="UP000823388"/>
    </source>
</evidence>
<dbReference type="PANTHER" id="PTHR21596:SF55">
    <property type="entry name" value="OS12G0572500 PROTEIN"/>
    <property type="match status" value="1"/>
</dbReference>
<name>A0A8T0V4K8_PANVG</name>
<keyword evidence="1" id="KW-0175">Coiled coil</keyword>
<dbReference type="InterPro" id="IPR045177">
    <property type="entry name" value="FDM1-5/IDN2"/>
</dbReference>